<feature type="compositionally biased region" description="Basic and acidic residues" evidence="1">
    <location>
        <begin position="1"/>
        <end position="16"/>
    </location>
</feature>
<evidence type="ECO:0000313" key="3">
    <source>
        <dbReference type="Proteomes" id="UP000299102"/>
    </source>
</evidence>
<name>A0A4C1YLK8_EUMVA</name>
<reference evidence="2 3" key="1">
    <citation type="journal article" date="2019" name="Commun. Biol.">
        <title>The bagworm genome reveals a unique fibroin gene that provides high tensile strength.</title>
        <authorList>
            <person name="Kono N."/>
            <person name="Nakamura H."/>
            <person name="Ohtoshi R."/>
            <person name="Tomita M."/>
            <person name="Numata K."/>
            <person name="Arakawa K."/>
        </authorList>
    </citation>
    <scope>NUCLEOTIDE SEQUENCE [LARGE SCALE GENOMIC DNA]</scope>
</reference>
<dbReference type="AlphaFoldDB" id="A0A4C1YLK8"/>
<dbReference type="Proteomes" id="UP000299102">
    <property type="component" value="Unassembled WGS sequence"/>
</dbReference>
<evidence type="ECO:0008006" key="4">
    <source>
        <dbReference type="Google" id="ProtNLM"/>
    </source>
</evidence>
<comment type="caution">
    <text evidence="2">The sequence shown here is derived from an EMBL/GenBank/DDBJ whole genome shotgun (WGS) entry which is preliminary data.</text>
</comment>
<dbReference type="EMBL" id="BGZK01001269">
    <property type="protein sequence ID" value="GBP75963.1"/>
    <property type="molecule type" value="Genomic_DNA"/>
</dbReference>
<dbReference type="OrthoDB" id="10017160at2759"/>
<keyword evidence="3" id="KW-1185">Reference proteome</keyword>
<dbReference type="InterPro" id="IPR052709">
    <property type="entry name" value="Transposase-MT_Hybrid"/>
</dbReference>
<sequence length="173" mass="20247">MMEKDDFSRRTIEKNKKSYGASKSDFGSREDKMTSSQFKQGRINLSNKFYDGRSSTVVNNENIDTVRRMIETDQYVTYREIRASLGIGMSQLQLILYKYLDMKKLCSRWIPHNLTAVQKNGPRHVVQVMLIRFEEGALNSVWDIVTGEATWMYCYDLKSNNRPYRSVEELKST</sequence>
<feature type="region of interest" description="Disordered" evidence="1">
    <location>
        <begin position="1"/>
        <end position="37"/>
    </location>
</feature>
<proteinExistence type="predicted"/>
<dbReference type="PANTHER" id="PTHR46060:SF1">
    <property type="entry name" value="MARINER MOS1 TRANSPOSASE-LIKE PROTEIN"/>
    <property type="match status" value="1"/>
</dbReference>
<dbReference type="PANTHER" id="PTHR46060">
    <property type="entry name" value="MARINER MOS1 TRANSPOSASE-LIKE PROTEIN"/>
    <property type="match status" value="1"/>
</dbReference>
<protein>
    <recommendedName>
        <fullName evidence="4">Histone-lysine N-methyltransferase SETMAR</fullName>
    </recommendedName>
</protein>
<evidence type="ECO:0000256" key="1">
    <source>
        <dbReference type="SAM" id="MobiDB-lite"/>
    </source>
</evidence>
<gene>
    <name evidence="2" type="ORF">EVAR_54616_1</name>
</gene>
<evidence type="ECO:0000313" key="2">
    <source>
        <dbReference type="EMBL" id="GBP75963.1"/>
    </source>
</evidence>
<dbReference type="STRING" id="151549.A0A4C1YLK8"/>
<organism evidence="2 3">
    <name type="scientific">Eumeta variegata</name>
    <name type="common">Bagworm moth</name>
    <name type="synonym">Eumeta japonica</name>
    <dbReference type="NCBI Taxonomy" id="151549"/>
    <lineage>
        <taxon>Eukaryota</taxon>
        <taxon>Metazoa</taxon>
        <taxon>Ecdysozoa</taxon>
        <taxon>Arthropoda</taxon>
        <taxon>Hexapoda</taxon>
        <taxon>Insecta</taxon>
        <taxon>Pterygota</taxon>
        <taxon>Neoptera</taxon>
        <taxon>Endopterygota</taxon>
        <taxon>Lepidoptera</taxon>
        <taxon>Glossata</taxon>
        <taxon>Ditrysia</taxon>
        <taxon>Tineoidea</taxon>
        <taxon>Psychidae</taxon>
        <taxon>Oiketicinae</taxon>
        <taxon>Eumeta</taxon>
    </lineage>
</organism>
<accession>A0A4C1YLK8</accession>